<evidence type="ECO:0000256" key="2">
    <source>
        <dbReference type="ARBA" id="ARBA00022801"/>
    </source>
</evidence>
<keyword evidence="2" id="KW-0378">Hydrolase</keyword>
<dbReference type="SUPFAM" id="SSF50891">
    <property type="entry name" value="Cyclophilin-like"/>
    <property type="match status" value="1"/>
</dbReference>
<name>A0AAE4B6D8_9RHOB</name>
<keyword evidence="3" id="KW-0067">ATP-binding</keyword>
<evidence type="ECO:0000256" key="1">
    <source>
        <dbReference type="ARBA" id="ARBA00022741"/>
    </source>
</evidence>
<dbReference type="PANTHER" id="PTHR43309">
    <property type="entry name" value="5-OXOPROLINASE SUBUNIT C"/>
    <property type="match status" value="1"/>
</dbReference>
<dbReference type="SMART" id="SM00797">
    <property type="entry name" value="AHS2"/>
    <property type="match status" value="1"/>
</dbReference>
<reference evidence="5" key="2">
    <citation type="submission" date="2023-02" db="EMBL/GenBank/DDBJ databases">
        <title>'Rhodoalgimonas zhirmunskyi' gen. nov., isolated from a red alga.</title>
        <authorList>
            <person name="Nedashkovskaya O.I."/>
            <person name="Otstavnykh N.Y."/>
            <person name="Bystritskaya E.P."/>
            <person name="Balabanova L.A."/>
            <person name="Isaeva M.P."/>
        </authorList>
    </citation>
    <scope>NUCLEOTIDE SEQUENCE</scope>
    <source>
        <strain evidence="5">KCTC 52189</strain>
    </source>
</reference>
<dbReference type="InterPro" id="IPR029000">
    <property type="entry name" value="Cyclophilin-like_dom_sf"/>
</dbReference>
<gene>
    <name evidence="5" type="ORF">NO357_10245</name>
</gene>
<keyword evidence="6" id="KW-1185">Reference proteome</keyword>
<accession>A0AAE4B6D8</accession>
<evidence type="ECO:0000313" key="6">
    <source>
        <dbReference type="Proteomes" id="UP001226762"/>
    </source>
</evidence>
<keyword evidence="1" id="KW-0547">Nucleotide-binding</keyword>
<evidence type="ECO:0000256" key="3">
    <source>
        <dbReference type="ARBA" id="ARBA00022840"/>
    </source>
</evidence>
<proteinExistence type="predicted"/>
<reference evidence="5" key="1">
    <citation type="submission" date="2022-07" db="EMBL/GenBank/DDBJ databases">
        <authorList>
            <person name="Otstavnykh N."/>
            <person name="Isaeva M."/>
            <person name="Bystritskaya E."/>
        </authorList>
    </citation>
    <scope>NUCLEOTIDE SEQUENCE</scope>
    <source>
        <strain evidence="5">KCTC 52189</strain>
    </source>
</reference>
<evidence type="ECO:0000313" key="5">
    <source>
        <dbReference type="EMBL" id="MDQ2090276.1"/>
    </source>
</evidence>
<dbReference type="AlphaFoldDB" id="A0AAE4B6D8"/>
<dbReference type="Gene3D" id="2.40.100.10">
    <property type="entry name" value="Cyclophilin-like"/>
    <property type="match status" value="1"/>
</dbReference>
<organism evidence="5 6">
    <name type="scientific">Marimonas arenosa</name>
    <dbReference type="NCBI Taxonomy" id="1795305"/>
    <lineage>
        <taxon>Bacteria</taxon>
        <taxon>Pseudomonadati</taxon>
        <taxon>Pseudomonadota</taxon>
        <taxon>Alphaproteobacteria</taxon>
        <taxon>Rhodobacterales</taxon>
        <taxon>Paracoccaceae</taxon>
        <taxon>Marimonas</taxon>
    </lineage>
</organism>
<dbReference type="GO" id="GO:0005524">
    <property type="term" value="F:ATP binding"/>
    <property type="evidence" value="ECO:0007669"/>
    <property type="project" value="UniProtKB-KW"/>
</dbReference>
<feature type="domain" description="Carboxyltransferase" evidence="4">
    <location>
        <begin position="25"/>
        <end position="299"/>
    </location>
</feature>
<comment type="caution">
    <text evidence="5">The sequence shown here is derived from an EMBL/GenBank/DDBJ whole genome shotgun (WGS) entry which is preliminary data.</text>
</comment>
<dbReference type="GO" id="GO:0016787">
    <property type="term" value="F:hydrolase activity"/>
    <property type="evidence" value="ECO:0007669"/>
    <property type="project" value="UniProtKB-KW"/>
</dbReference>
<sequence>MSRLTIHRAGPAMSVQDLGRTGTLRLGLSRGGAADRLALREAAALLGHREVQAAVEMPGMGGRFSVDAPTRIALTGAPMRAMLDGAPLIWNATYLLSPGAMLEIGPATTGVYGYLSLAGGLATPEILGSRSAHLNAGLGRLLESGDVLPFATDPDPDAPAMRIEPDDRFSGGTVRIVPGPQTSLYSTAMCERFAATEFRRSTHGNRQGVRLDFDGDPFQAEGQLGIVSDVIVPGDIQMTGDGIPFVLLPECQTIGGYPRIGAVIPADLPKVAQAAPGAPLRFQLLSFEESDRLLIGEAHLLRELHKRAEPLRRNPHDIADLLGYQLISGATAGDDLERP</sequence>
<dbReference type="InterPro" id="IPR003778">
    <property type="entry name" value="CT_A_B"/>
</dbReference>
<dbReference type="InterPro" id="IPR052708">
    <property type="entry name" value="PxpC"/>
</dbReference>
<dbReference type="RefSeq" id="WP_306735566.1">
    <property type="nucleotide sequence ID" value="NZ_JANHAX010000003.1"/>
</dbReference>
<evidence type="ECO:0000259" key="4">
    <source>
        <dbReference type="SMART" id="SM00797"/>
    </source>
</evidence>
<protein>
    <submittedName>
        <fullName evidence="5">Biotin-dependent carboxyltransferase family protein</fullName>
    </submittedName>
</protein>
<dbReference type="Pfam" id="PF02626">
    <property type="entry name" value="CT_A_B"/>
    <property type="match status" value="1"/>
</dbReference>
<dbReference type="PANTHER" id="PTHR43309:SF5">
    <property type="entry name" value="5-OXOPROLINASE SUBUNIT C"/>
    <property type="match status" value="1"/>
</dbReference>
<dbReference type="Proteomes" id="UP001226762">
    <property type="component" value="Unassembled WGS sequence"/>
</dbReference>
<dbReference type="EMBL" id="JANHAX010000003">
    <property type="protein sequence ID" value="MDQ2090276.1"/>
    <property type="molecule type" value="Genomic_DNA"/>
</dbReference>